<evidence type="ECO:0000313" key="2">
    <source>
        <dbReference type="EMBL" id="MQM18348.1"/>
    </source>
</evidence>
<evidence type="ECO:0000256" key="1">
    <source>
        <dbReference type="SAM" id="MobiDB-lite"/>
    </source>
</evidence>
<dbReference type="AlphaFoldDB" id="A0A843XFP8"/>
<evidence type="ECO:0000313" key="3">
    <source>
        <dbReference type="Proteomes" id="UP000652761"/>
    </source>
</evidence>
<proteinExistence type="predicted"/>
<reference evidence="2" key="1">
    <citation type="submission" date="2017-07" db="EMBL/GenBank/DDBJ databases">
        <title>Taro Niue Genome Assembly and Annotation.</title>
        <authorList>
            <person name="Atibalentja N."/>
            <person name="Keating K."/>
            <person name="Fields C.J."/>
        </authorList>
    </citation>
    <scope>NUCLEOTIDE SEQUENCE</scope>
    <source>
        <strain evidence="2">Niue_2</strain>
        <tissue evidence="2">Leaf</tissue>
    </source>
</reference>
<feature type="region of interest" description="Disordered" evidence="1">
    <location>
        <begin position="24"/>
        <end position="46"/>
    </location>
</feature>
<protein>
    <submittedName>
        <fullName evidence="2">Uncharacterized protein</fullName>
    </submittedName>
</protein>
<sequence length="107" mass="11970">MDHLQVKVESKLSIHPSKQWLFEGQRGNANSGDFAPTEETSTPALSINAQMATLVDALKAAEESRKAKNEDFRQKLESIMTQVEGFAKSVNNFTWEKEKASVCNQLQ</sequence>
<keyword evidence="3" id="KW-1185">Reference proteome</keyword>
<dbReference type="Proteomes" id="UP000652761">
    <property type="component" value="Unassembled WGS sequence"/>
</dbReference>
<comment type="caution">
    <text evidence="2">The sequence shown here is derived from an EMBL/GenBank/DDBJ whole genome shotgun (WGS) entry which is preliminary data.</text>
</comment>
<name>A0A843XFP8_COLES</name>
<gene>
    <name evidence="2" type="ORF">Taro_051340</name>
</gene>
<dbReference type="EMBL" id="NMUH01008131">
    <property type="protein sequence ID" value="MQM18348.1"/>
    <property type="molecule type" value="Genomic_DNA"/>
</dbReference>
<organism evidence="2 3">
    <name type="scientific">Colocasia esculenta</name>
    <name type="common">Wild taro</name>
    <name type="synonym">Arum esculentum</name>
    <dbReference type="NCBI Taxonomy" id="4460"/>
    <lineage>
        <taxon>Eukaryota</taxon>
        <taxon>Viridiplantae</taxon>
        <taxon>Streptophyta</taxon>
        <taxon>Embryophyta</taxon>
        <taxon>Tracheophyta</taxon>
        <taxon>Spermatophyta</taxon>
        <taxon>Magnoliopsida</taxon>
        <taxon>Liliopsida</taxon>
        <taxon>Araceae</taxon>
        <taxon>Aroideae</taxon>
        <taxon>Colocasieae</taxon>
        <taxon>Colocasia</taxon>
    </lineage>
</organism>
<accession>A0A843XFP8</accession>